<dbReference type="SMART" id="SM00025">
    <property type="entry name" value="Pumilio"/>
    <property type="match status" value="5"/>
</dbReference>
<feature type="domain" description="PUM-HD" evidence="4">
    <location>
        <begin position="131"/>
        <end position="480"/>
    </location>
</feature>
<dbReference type="KEGG" id="hvg:123395764"/>
<proteinExistence type="predicted"/>
<dbReference type="InterPro" id="IPR033133">
    <property type="entry name" value="PUM-HD"/>
</dbReference>
<dbReference type="AlphaFoldDB" id="A0A8I7B8Z4"/>
<feature type="repeat" description="Pumilio" evidence="3">
    <location>
        <begin position="381"/>
        <end position="416"/>
    </location>
</feature>
<dbReference type="SUPFAM" id="SSF48371">
    <property type="entry name" value="ARM repeat"/>
    <property type="match status" value="1"/>
</dbReference>
<dbReference type="InterPro" id="IPR016024">
    <property type="entry name" value="ARM-type_fold"/>
</dbReference>
<sequence length="483" mass="54172">MAAELRLAPALAEEERRLCEEEELLFEDIATEVGRLGLRESEVEAQGRRQGDAAAAGGILPLPVVLERPRQQRPPLAVTRLMSLVAQEVGPVPPPPPPPPGMPGGRRVLDEWYFPGDHLSRGRAPVPQNFRAAGSVPPRAAWLGDAYARSRAFPGSAASTVEDIVLFLAKNEQVVLGTLFWGTPEEADTVAEVIVQHAVPLIESSHGTRLLVVILNRCNHMLQEAIVARITRDHKKFFKICAARSSEVVSMINSCLSERSLELLRDAIIPWVTPLMMARLVTDSSRLMVVHALVQRVPHPYFAEFIFAAVATNCLALAIHPHGVSLLQSCLEHVEWTEKDNILSKVSCCSTDLAQNRFGNYIVQYVLKQRNPSYLAIIASRFRSNYVRLSKQRYSSNVVETCLEVFNDRDRSDIVHELICYRRFRDLVSDEFANYVISRALTTCKVPLRDRLATAILSLQNVNRRHPHCLKMFNTLSELGYRY</sequence>
<evidence type="ECO:0000256" key="1">
    <source>
        <dbReference type="ARBA" id="ARBA00022737"/>
    </source>
</evidence>
<name>A0A8I7B8Z4_HORVV</name>
<dbReference type="EnsemblPlants" id="HORVU.MOREX.r3.5HG0477070.1">
    <property type="protein sequence ID" value="HORVU.MOREX.r3.5HG0477070.1"/>
    <property type="gene ID" value="HORVU.MOREX.r3.5HG0477070"/>
</dbReference>
<organism evidence="5 6">
    <name type="scientific">Hordeum vulgare subsp. vulgare</name>
    <name type="common">Domesticated barley</name>
    <dbReference type="NCBI Taxonomy" id="112509"/>
    <lineage>
        <taxon>Eukaryota</taxon>
        <taxon>Viridiplantae</taxon>
        <taxon>Streptophyta</taxon>
        <taxon>Embryophyta</taxon>
        <taxon>Tracheophyta</taxon>
        <taxon>Spermatophyta</taxon>
        <taxon>Magnoliopsida</taxon>
        <taxon>Liliopsida</taxon>
        <taxon>Poales</taxon>
        <taxon>Poaceae</taxon>
        <taxon>BOP clade</taxon>
        <taxon>Pooideae</taxon>
        <taxon>Triticodae</taxon>
        <taxon>Triticeae</taxon>
        <taxon>Hordeinae</taxon>
        <taxon>Hordeum</taxon>
    </lineage>
</organism>
<reference evidence="5" key="2">
    <citation type="submission" date="2020-10" db="EMBL/GenBank/DDBJ databases">
        <authorList>
            <person name="Scholz U."/>
            <person name="Mascher M."/>
            <person name="Fiebig A."/>
        </authorList>
    </citation>
    <scope>NUCLEOTIDE SEQUENCE [LARGE SCALE GENOMIC DNA]</scope>
    <source>
        <strain evidence="5">cv. Morex</strain>
    </source>
</reference>
<reference evidence="6" key="1">
    <citation type="journal article" date="2012" name="Nature">
        <title>A physical, genetic and functional sequence assembly of the barley genome.</title>
        <authorList>
            <consortium name="The International Barley Genome Sequencing Consortium"/>
            <person name="Mayer K.F."/>
            <person name="Waugh R."/>
            <person name="Brown J.W."/>
            <person name="Schulman A."/>
            <person name="Langridge P."/>
            <person name="Platzer M."/>
            <person name="Fincher G.B."/>
            <person name="Muehlbauer G.J."/>
            <person name="Sato K."/>
            <person name="Close T.J."/>
            <person name="Wise R.P."/>
            <person name="Stein N."/>
        </authorList>
    </citation>
    <scope>NUCLEOTIDE SEQUENCE [LARGE SCALE GENOMIC DNA]</scope>
    <source>
        <strain evidence="6">cv. Morex</strain>
    </source>
</reference>
<keyword evidence="2" id="KW-0810">Translation regulation</keyword>
<accession>A0A8I7B8Z4</accession>
<dbReference type="GeneID" id="123395764"/>
<dbReference type="Pfam" id="PF00806">
    <property type="entry name" value="PUF"/>
    <property type="match status" value="4"/>
</dbReference>
<dbReference type="RefSeq" id="XP_044946729.1">
    <property type="nucleotide sequence ID" value="XM_045090794.1"/>
</dbReference>
<evidence type="ECO:0000313" key="5">
    <source>
        <dbReference type="EnsemblPlants" id="HORVU.MOREX.r3.5HG0477070.1"/>
    </source>
</evidence>
<dbReference type="Gene3D" id="1.25.10.10">
    <property type="entry name" value="Leucine-rich Repeat Variant"/>
    <property type="match status" value="1"/>
</dbReference>
<evidence type="ECO:0000259" key="4">
    <source>
        <dbReference type="PROSITE" id="PS50303"/>
    </source>
</evidence>
<keyword evidence="6" id="KW-1185">Reference proteome</keyword>
<dbReference type="PANTHER" id="PTHR12537">
    <property type="entry name" value="RNA BINDING PROTEIN PUMILIO-RELATED"/>
    <property type="match status" value="1"/>
</dbReference>
<protein>
    <recommendedName>
        <fullName evidence="4">PUM-HD domain-containing protein</fullName>
    </recommendedName>
</protein>
<feature type="repeat" description="Pumilio" evidence="3">
    <location>
        <begin position="309"/>
        <end position="344"/>
    </location>
</feature>
<dbReference type="GO" id="GO:0003729">
    <property type="term" value="F:mRNA binding"/>
    <property type="evidence" value="ECO:0000318"/>
    <property type="project" value="GO_Central"/>
</dbReference>
<dbReference type="Proteomes" id="UP000011116">
    <property type="component" value="Chromosome 5H"/>
</dbReference>
<dbReference type="OrthoDB" id="668540at2759"/>
<evidence type="ECO:0000256" key="3">
    <source>
        <dbReference type="PROSITE-ProRule" id="PRU00317"/>
    </source>
</evidence>
<dbReference type="InterPro" id="IPR011989">
    <property type="entry name" value="ARM-like"/>
</dbReference>
<evidence type="ECO:0000313" key="6">
    <source>
        <dbReference type="Proteomes" id="UP000011116"/>
    </source>
</evidence>
<evidence type="ECO:0000256" key="2">
    <source>
        <dbReference type="ARBA" id="ARBA00022845"/>
    </source>
</evidence>
<dbReference type="OMA" id="MINSCET"/>
<keyword evidence="1" id="KW-0677">Repeat</keyword>
<dbReference type="PROSITE" id="PS50303">
    <property type="entry name" value="PUM_HD"/>
    <property type="match status" value="1"/>
</dbReference>
<dbReference type="Gramene" id="HORVU.MOREX.r3.5HG0477070.1">
    <property type="protein sequence ID" value="HORVU.MOREX.r3.5HG0477070.1"/>
    <property type="gene ID" value="HORVU.MOREX.r3.5HG0477070"/>
</dbReference>
<dbReference type="GO" id="GO:0005737">
    <property type="term" value="C:cytoplasm"/>
    <property type="evidence" value="ECO:0000318"/>
    <property type="project" value="GO_Central"/>
</dbReference>
<dbReference type="GO" id="GO:0006417">
    <property type="term" value="P:regulation of translation"/>
    <property type="evidence" value="ECO:0007669"/>
    <property type="project" value="UniProtKB-KW"/>
</dbReference>
<gene>
    <name evidence="5" type="primary">LOC123395764</name>
</gene>
<dbReference type="GO" id="GO:0010608">
    <property type="term" value="P:post-transcriptional regulation of gene expression"/>
    <property type="evidence" value="ECO:0000318"/>
    <property type="project" value="GO_Central"/>
</dbReference>
<dbReference type="Gramene" id="HORVU.MOREX.r2.5HG0395200.1">
    <property type="protein sequence ID" value="HORVU.MOREX.r2.5HG0395200.1"/>
    <property type="gene ID" value="HORVU.MOREX.r2.5HG0395200"/>
</dbReference>
<dbReference type="PROSITE" id="PS50302">
    <property type="entry name" value="PUM"/>
    <property type="match status" value="3"/>
</dbReference>
<dbReference type="SMR" id="A0A8I7B8Z4"/>
<feature type="repeat" description="Pumilio" evidence="3">
    <location>
        <begin position="417"/>
        <end position="454"/>
    </location>
</feature>
<reference evidence="5" key="3">
    <citation type="submission" date="2022-01" db="UniProtKB">
        <authorList>
            <consortium name="EnsemblPlants"/>
        </authorList>
    </citation>
    <scope>IDENTIFICATION</scope>
    <source>
        <strain evidence="5">subsp. vulgare</strain>
    </source>
</reference>
<dbReference type="PANTHER" id="PTHR12537:SF134">
    <property type="entry name" value="PUM-HD DOMAIN-CONTAINING PROTEIN"/>
    <property type="match status" value="1"/>
</dbReference>
<dbReference type="InterPro" id="IPR001313">
    <property type="entry name" value="Pumilio_RNA-bd_rpt"/>
</dbReference>